<protein>
    <submittedName>
        <fullName evidence="3">Uncharacterized protein</fullName>
    </submittedName>
</protein>
<evidence type="ECO:0000313" key="4">
    <source>
        <dbReference type="Proteomes" id="UP001190700"/>
    </source>
</evidence>
<keyword evidence="2" id="KW-0812">Transmembrane</keyword>
<dbReference type="Pfam" id="PF20479">
    <property type="entry name" value="TMEM128"/>
    <property type="match status" value="1"/>
</dbReference>
<evidence type="ECO:0000256" key="2">
    <source>
        <dbReference type="SAM" id="Phobius"/>
    </source>
</evidence>
<feature type="transmembrane region" description="Helical" evidence="2">
    <location>
        <begin position="157"/>
        <end position="177"/>
    </location>
</feature>
<keyword evidence="2" id="KW-0472">Membrane</keyword>
<keyword evidence="2" id="KW-1133">Transmembrane helix</keyword>
<dbReference type="PANTHER" id="PTHR31134">
    <property type="entry name" value="TRANSMEMBRANE PROTEIN 128"/>
    <property type="match status" value="1"/>
</dbReference>
<proteinExistence type="predicted"/>
<dbReference type="EMBL" id="LGRX02035251">
    <property type="protein sequence ID" value="KAK3235667.1"/>
    <property type="molecule type" value="Genomic_DNA"/>
</dbReference>
<reference evidence="3 4" key="1">
    <citation type="journal article" date="2015" name="Genome Biol. Evol.">
        <title>Comparative Genomics of a Bacterivorous Green Alga Reveals Evolutionary Causalities and Consequences of Phago-Mixotrophic Mode of Nutrition.</title>
        <authorList>
            <person name="Burns J.A."/>
            <person name="Paasch A."/>
            <person name="Narechania A."/>
            <person name="Kim E."/>
        </authorList>
    </citation>
    <scope>NUCLEOTIDE SEQUENCE [LARGE SCALE GENOMIC DNA]</scope>
    <source>
        <strain evidence="3 4">PLY_AMNH</strain>
    </source>
</reference>
<gene>
    <name evidence="3" type="ORF">CYMTET_54142</name>
</gene>
<dbReference type="InterPro" id="IPR033579">
    <property type="entry name" value="TMEM128"/>
</dbReference>
<evidence type="ECO:0000313" key="3">
    <source>
        <dbReference type="EMBL" id="KAK3235667.1"/>
    </source>
</evidence>
<feature type="transmembrane region" description="Helical" evidence="2">
    <location>
        <begin position="131"/>
        <end position="151"/>
    </location>
</feature>
<name>A0AAE0BFV2_9CHLO</name>
<sequence length="197" mass="22753">MSGGVAMQSMAYMRVPNSDNPRRERSEEDQAEDSARYQAIVAKRKRAEQRHRVRLKFEALFWMAVAGAISYYGDGKSNILDIVLHSPRIHRDYLWGSVSIFTVNTGIFVYLSFYLKYIVKSQNEWNQDAPWAIPTATLLGIVQTILFFVALWPVYKYFTPFVQFALFMGFMMSFHLLPSFGLKKQNEEDPAQKDIAS</sequence>
<feature type="region of interest" description="Disordered" evidence="1">
    <location>
        <begin position="1"/>
        <end position="34"/>
    </location>
</feature>
<organism evidence="3 4">
    <name type="scientific">Cymbomonas tetramitiformis</name>
    <dbReference type="NCBI Taxonomy" id="36881"/>
    <lineage>
        <taxon>Eukaryota</taxon>
        <taxon>Viridiplantae</taxon>
        <taxon>Chlorophyta</taxon>
        <taxon>Pyramimonadophyceae</taxon>
        <taxon>Pyramimonadales</taxon>
        <taxon>Pyramimonadaceae</taxon>
        <taxon>Cymbomonas</taxon>
    </lineage>
</organism>
<dbReference type="AlphaFoldDB" id="A0AAE0BFV2"/>
<comment type="caution">
    <text evidence="3">The sequence shown here is derived from an EMBL/GenBank/DDBJ whole genome shotgun (WGS) entry which is preliminary data.</text>
</comment>
<evidence type="ECO:0000256" key="1">
    <source>
        <dbReference type="SAM" id="MobiDB-lite"/>
    </source>
</evidence>
<dbReference type="Proteomes" id="UP001190700">
    <property type="component" value="Unassembled WGS sequence"/>
</dbReference>
<feature type="transmembrane region" description="Helical" evidence="2">
    <location>
        <begin position="53"/>
        <end position="73"/>
    </location>
</feature>
<accession>A0AAE0BFV2</accession>
<keyword evidence="4" id="KW-1185">Reference proteome</keyword>
<feature type="transmembrane region" description="Helical" evidence="2">
    <location>
        <begin position="93"/>
        <end position="119"/>
    </location>
</feature>
<dbReference type="PANTHER" id="PTHR31134:SF1">
    <property type="entry name" value="TRANSMEMBRANE PROTEIN 128"/>
    <property type="match status" value="1"/>
</dbReference>